<evidence type="ECO:0000313" key="2">
    <source>
        <dbReference type="Proteomes" id="UP001321766"/>
    </source>
</evidence>
<sequence length="71" mass="7998">MLQYLANNPALKPTEGRFSFALDQLRDGAPGLPFNLLVSVGEIPIQQIRCQATYARLACTWHTNQDGSWHR</sequence>
<evidence type="ECO:0000313" key="1">
    <source>
        <dbReference type="EMBL" id="BDR52952.1"/>
    </source>
</evidence>
<reference evidence="1 2" key="1">
    <citation type="journal article" date="2023" name="Microbiol. Spectr.">
        <title>Symbiosis of Carpenter Bees with Uncharacterized Lactic Acid Bacteria Showing NAD Auxotrophy.</title>
        <authorList>
            <person name="Kawasaki S."/>
            <person name="Ozawa K."/>
            <person name="Mori T."/>
            <person name="Yamamoto A."/>
            <person name="Ito M."/>
            <person name="Ohkuma M."/>
            <person name="Sakamoto M."/>
            <person name="Matsutani M."/>
        </authorList>
    </citation>
    <scope>NUCLEOTIDE SEQUENCE [LARGE SCALE GENOMIC DNA]</scope>
    <source>
        <strain evidence="1 2">Kim37-2</strain>
    </source>
</reference>
<proteinExistence type="predicted"/>
<gene>
    <name evidence="1" type="ORF">KIM372_08590</name>
</gene>
<dbReference type="EMBL" id="AP026798">
    <property type="protein sequence ID" value="BDR52952.1"/>
    <property type="molecule type" value="Genomic_DNA"/>
</dbReference>
<protein>
    <submittedName>
        <fullName evidence="1">Uncharacterized protein</fullName>
    </submittedName>
</protein>
<keyword evidence="2" id="KW-1185">Reference proteome</keyword>
<organism evidence="1 2">
    <name type="scientific">Bombiscardovia nodaiensis</name>
    <dbReference type="NCBI Taxonomy" id="2932181"/>
    <lineage>
        <taxon>Bacteria</taxon>
        <taxon>Bacillati</taxon>
        <taxon>Actinomycetota</taxon>
        <taxon>Actinomycetes</taxon>
        <taxon>Bifidobacteriales</taxon>
        <taxon>Bifidobacteriaceae</taxon>
        <taxon>Bombiscardovia</taxon>
    </lineage>
</organism>
<dbReference type="Proteomes" id="UP001321766">
    <property type="component" value="Chromosome"/>
</dbReference>
<name>A0ABM8B8C7_9BIFI</name>
<accession>A0ABM8B8C7</accession>